<reference evidence="2" key="1">
    <citation type="submission" date="2018-05" db="EMBL/GenBank/DDBJ databases">
        <authorList>
            <person name="Lanie J.A."/>
            <person name="Ng W.-L."/>
            <person name="Kazmierczak K.M."/>
            <person name="Andrzejewski T.M."/>
            <person name="Davidsen T.M."/>
            <person name="Wayne K.J."/>
            <person name="Tettelin H."/>
            <person name="Glass J.I."/>
            <person name="Rusch D."/>
            <person name="Podicherti R."/>
            <person name="Tsui H.-C.T."/>
            <person name="Winkler M.E."/>
        </authorList>
    </citation>
    <scope>NUCLEOTIDE SEQUENCE</scope>
</reference>
<dbReference type="EMBL" id="UINC01123156">
    <property type="protein sequence ID" value="SVC99435.1"/>
    <property type="molecule type" value="Genomic_DNA"/>
</dbReference>
<feature type="non-terminal residue" evidence="2">
    <location>
        <position position="1"/>
    </location>
</feature>
<dbReference type="PANTHER" id="PTHR42860:SF1">
    <property type="entry name" value="VITAMIN B12-BINDING PROTEIN"/>
    <property type="match status" value="1"/>
</dbReference>
<name>A0A382RQK6_9ZZZZ</name>
<feature type="domain" description="Fe/B12 periplasmic-binding" evidence="1">
    <location>
        <begin position="9"/>
        <end position="294"/>
    </location>
</feature>
<dbReference type="SUPFAM" id="SSF53807">
    <property type="entry name" value="Helical backbone' metal receptor"/>
    <property type="match status" value="1"/>
</dbReference>
<organism evidence="2">
    <name type="scientific">marine metagenome</name>
    <dbReference type="NCBI Taxonomy" id="408172"/>
    <lineage>
        <taxon>unclassified sequences</taxon>
        <taxon>metagenomes</taxon>
        <taxon>ecological metagenomes</taxon>
    </lineage>
</organism>
<sequence length="294" mass="33175">VNNNQSNMKICSLLPSGTEILFALGLGDQIIGITDLCDYPEETIYKRIVCRSKIDVNKLSSKQVDEAMHKILESGESPYELDSEWLSANSPDVILTQDLCYFCEIDSTTVHKHVHGFPDMPEIVTLNPKSLNEIFDSIIQVGAACSRSTKAMNLVDDLRQRLQNIRDHLSGNIKFPKVFSLEGINPLVIGGHWIPDLLQKGGGDQKLYPPGSPARRLEWQEIVNYAPEKLFIDLCSSNLERHQREIPWLFDQPGWWDIPAVKSGEVYLIDHVYFSRPGPRIVTGLEIIAELTHP</sequence>
<dbReference type="Pfam" id="PF01497">
    <property type="entry name" value="Peripla_BP_2"/>
    <property type="match status" value="1"/>
</dbReference>
<dbReference type="InterPro" id="IPR051030">
    <property type="entry name" value="Vitamin_B12-ABC_binding"/>
</dbReference>
<dbReference type="PANTHER" id="PTHR42860">
    <property type="entry name" value="VITAMIN B12-BINDING PROTEIN"/>
    <property type="match status" value="1"/>
</dbReference>
<dbReference type="AlphaFoldDB" id="A0A382RQK6"/>
<feature type="non-terminal residue" evidence="2">
    <location>
        <position position="294"/>
    </location>
</feature>
<evidence type="ECO:0000259" key="1">
    <source>
        <dbReference type="PROSITE" id="PS50983"/>
    </source>
</evidence>
<dbReference type="PROSITE" id="PS50983">
    <property type="entry name" value="FE_B12_PBP"/>
    <property type="match status" value="1"/>
</dbReference>
<dbReference type="InterPro" id="IPR002491">
    <property type="entry name" value="ABC_transptr_periplasmic_BD"/>
</dbReference>
<accession>A0A382RQK6</accession>
<dbReference type="Gene3D" id="3.40.50.1980">
    <property type="entry name" value="Nitrogenase molybdenum iron protein domain"/>
    <property type="match status" value="2"/>
</dbReference>
<gene>
    <name evidence="2" type="ORF">METZ01_LOCUS352289</name>
</gene>
<protein>
    <recommendedName>
        <fullName evidence="1">Fe/B12 periplasmic-binding domain-containing protein</fullName>
    </recommendedName>
</protein>
<proteinExistence type="predicted"/>
<evidence type="ECO:0000313" key="2">
    <source>
        <dbReference type="EMBL" id="SVC99435.1"/>
    </source>
</evidence>